<dbReference type="KEGG" id="lcf:108897433"/>
<organism evidence="7 8">
    <name type="scientific">Lates calcarifer</name>
    <name type="common">Barramundi</name>
    <name type="synonym">Holocentrus calcarifer</name>
    <dbReference type="NCBI Taxonomy" id="8187"/>
    <lineage>
        <taxon>Eukaryota</taxon>
        <taxon>Metazoa</taxon>
        <taxon>Chordata</taxon>
        <taxon>Craniata</taxon>
        <taxon>Vertebrata</taxon>
        <taxon>Euteleostomi</taxon>
        <taxon>Actinopterygii</taxon>
        <taxon>Neopterygii</taxon>
        <taxon>Teleostei</taxon>
        <taxon>Neoteleostei</taxon>
        <taxon>Acanthomorphata</taxon>
        <taxon>Carangaria</taxon>
        <taxon>Carangaria incertae sedis</taxon>
        <taxon>Centropomidae</taxon>
        <taxon>Lates</taxon>
    </lineage>
</organism>
<keyword evidence="1" id="KW-0597">Phosphoprotein</keyword>
<evidence type="ECO:0000256" key="5">
    <source>
        <dbReference type="SAM" id="MobiDB-lite"/>
    </source>
</evidence>
<evidence type="ECO:0000313" key="8">
    <source>
        <dbReference type="Proteomes" id="UP000314980"/>
    </source>
</evidence>
<dbReference type="OrthoDB" id="26525at2759"/>
<dbReference type="InterPro" id="IPR011992">
    <property type="entry name" value="EF-hand-dom_pair"/>
</dbReference>
<dbReference type="STRING" id="8187.ENSLCAP00010040951"/>
<accession>A0A4W6EUQ0</accession>
<gene>
    <name evidence="7 9" type="primary">efcab6</name>
</gene>
<evidence type="ECO:0000313" key="7">
    <source>
        <dbReference type="Ensembl" id="ENSLCAP00010040951.1"/>
    </source>
</evidence>
<dbReference type="PANTHER" id="PTHR20875:SF2">
    <property type="entry name" value="EF-HAND CALCIUM-BINDING DOMAIN-CONTAINING PROTEIN 6"/>
    <property type="match status" value="1"/>
</dbReference>
<evidence type="ECO:0000256" key="4">
    <source>
        <dbReference type="ARBA" id="ARBA00022837"/>
    </source>
</evidence>
<feature type="compositionally biased region" description="Acidic residues" evidence="5">
    <location>
        <begin position="449"/>
        <end position="461"/>
    </location>
</feature>
<dbReference type="PROSITE" id="PS00018">
    <property type="entry name" value="EF_HAND_1"/>
    <property type="match status" value="2"/>
</dbReference>
<dbReference type="SMART" id="SM00054">
    <property type="entry name" value="EFh"/>
    <property type="match status" value="7"/>
</dbReference>
<dbReference type="Proteomes" id="UP000314980">
    <property type="component" value="Unassembled WGS sequence"/>
</dbReference>
<dbReference type="GO" id="GO:0005654">
    <property type="term" value="C:nucleoplasm"/>
    <property type="evidence" value="ECO:0007669"/>
    <property type="project" value="TreeGrafter"/>
</dbReference>
<reference evidence="9" key="2">
    <citation type="submission" date="2025-04" db="UniProtKB">
        <authorList>
            <consortium name="RefSeq"/>
        </authorList>
    </citation>
    <scope>IDENTIFICATION</scope>
    <source>
        <tissue evidence="9">Brain</tissue>
    </source>
</reference>
<feature type="compositionally biased region" description="Basic and acidic residues" evidence="5">
    <location>
        <begin position="462"/>
        <end position="471"/>
    </location>
</feature>
<reference evidence="8" key="1">
    <citation type="submission" date="2015-09" db="EMBL/GenBank/DDBJ databases">
        <authorList>
            <person name="Sai Rama Sridatta P."/>
        </authorList>
    </citation>
    <scope>NUCLEOTIDE SEQUENCE [LARGE SCALE GENOMIC DNA]</scope>
</reference>
<feature type="domain" description="EF-hand" evidence="6">
    <location>
        <begin position="356"/>
        <end position="391"/>
    </location>
</feature>
<name>A0A4W6EUQ0_LATCA</name>
<evidence type="ECO:0000259" key="6">
    <source>
        <dbReference type="PROSITE" id="PS50222"/>
    </source>
</evidence>
<evidence type="ECO:0000256" key="3">
    <source>
        <dbReference type="ARBA" id="ARBA00022737"/>
    </source>
</evidence>
<feature type="region of interest" description="Disordered" evidence="5">
    <location>
        <begin position="1147"/>
        <end position="1170"/>
    </location>
</feature>
<feature type="domain" description="EF-hand" evidence="6">
    <location>
        <begin position="993"/>
        <end position="1028"/>
    </location>
</feature>
<dbReference type="GeneID" id="108897433"/>
<dbReference type="PROSITE" id="PS50222">
    <property type="entry name" value="EF_HAND_2"/>
    <property type="match status" value="5"/>
</dbReference>
<keyword evidence="4" id="KW-0106">Calcium</keyword>
<dbReference type="FunFam" id="1.10.238.10:FF:000121">
    <property type="entry name" value="EF-hand calcium-binding domain-containing protein 6"/>
    <property type="match status" value="1"/>
</dbReference>
<dbReference type="InterPro" id="IPR015070">
    <property type="entry name" value="EF_hand_DJBP"/>
</dbReference>
<dbReference type="FunFam" id="1.10.238.10:FF:000179">
    <property type="entry name" value="EF-hand calcium-binding domain-containing protein 6"/>
    <property type="match status" value="1"/>
</dbReference>
<sequence>MTPVVRPVTSYPGQWVNLEEVEPLIHSRLTSIKSALMAVDPDGTGLVSKEEFRLVLKSLLPVSQSLLDTLLNEVRERSTATVDYMQFLRRFGRAPVAQRACNSSVRRGPQKTSKSLSEIQKHLRDKIGGNLRTMIRVFHLFDYNRDGHIQQHEFRRILDNYCIHLTDKEFQRLWNHYSPSNTATISYELFLDELGFGDSHNFKIAPVCTKLEVSSRVTTPCERVKQRKQRAGSLSNSCDAPSVLPHRKLQTLFYDKMCMNSTPVWQAVQAFDTTHSGLVKQDVLRAVLSSFIFPMNPHSFQKLTSRYGVRATGPVRWKHFLSHFMSLGKEDGNTNIQLDRVSKQPAPDEDNLDFQEIYPRLKEIFHLLDTKEAGGITRADLRHLLERPGGTQPRLQRSQITELFNVLDPEHTGVIQLASLERFNPSITSAPTGNTAPPPSPPNTAEPLDVPEETDDTTTEMEEQKTPDERQTTQWADKVSVASPSWKTVKSLLQNKLCEQLSSVLADLKLRDPQHTGHVTQEDLKKVLSCYGMPISDTHFNKLCEPFSSRPGTSSRLVSYNCFIRNLGVPLQKATNTSSSHKERPFTSPQSPLQSVEGQGPPSSLQDCPDTCSILDTVFQRMRLRLEQHQTSLTDRIQAIIHSSEETLSETDVRKILEDSWIVLDNKTFKMFTELLGFMDGQIERSVFQAKYEEAATRDRQQRSEVGDGDRVEVDPLPTSAEQCLAAMKNRIKAIHGNNLTAFRLMDKKHKGVVDCHDFRTLYNSLGFFCREGEYERLLDLIGLHPGGNLNYAEFIDIVENNGKQRARATSVQEQLHELLACEARCKWGDISKTLCQFDADGQGWIHKKSLRGLLFTYALPISSDEFDQLWSKYDPEGRGCVAVCDFLEKLGFHHEGELKSLSQKLNQTVAQLNANRQVSTDAASLENIQLKVSMDDNCKRLSYMDFLSAFDSKAERKCEPPLASPDAVRQIESLDNLSPDVALARMRELVTATAPNLYKAFSAFDQSGTGTVRALEFRQVLESFCARPSDKQYRYILSKLELDCENCAVNWKDFLSKFQSQEPVVQEDVTGHQKITKELMDLDTSNSTTISKEQFRQLCDRHCLNLTNDQFECVWCQMPVSERRKLQHREVLQSFGALGRITHIEAGGPINNIPSPSPEPRETTSRSKRCCPNTAGAILQRTKSASQCIPRRPASVGRPGTGSPLGSMERRLRGAVQHCWKEIQRNCAVQDPQQEGHISATSFLEILQSLNISITQQQLEYLAVKFDFMSNGRVSYHNFLHHLLLNLKPAEAKTTFERCKLPLPNTPMSRGVLSKDCVAVMLRTFDVVRSSWTSIRRSFLTSDRTRSGRVSVQDFRKVLCHFSVNLSEEEFFHLSSYFDANTTGQICYNSFLWAFLH</sequence>
<feature type="domain" description="EF-hand" evidence="6">
    <location>
        <begin position="129"/>
        <end position="164"/>
    </location>
</feature>
<dbReference type="InterPro" id="IPR002048">
    <property type="entry name" value="EF_hand_dom"/>
</dbReference>
<dbReference type="Gene3D" id="1.10.238.10">
    <property type="entry name" value="EF-hand"/>
    <property type="match status" value="11"/>
</dbReference>
<feature type="region of interest" description="Disordered" evidence="5">
    <location>
        <begin position="574"/>
        <end position="607"/>
    </location>
</feature>
<dbReference type="CDD" id="cd00051">
    <property type="entry name" value="EFh"/>
    <property type="match status" value="1"/>
</dbReference>
<dbReference type="PANTHER" id="PTHR20875">
    <property type="entry name" value="EF-HAND CALCIUM-BINDING DOMAIN-CONTAINING PROTEIN 6-RELATED"/>
    <property type="match status" value="1"/>
</dbReference>
<dbReference type="RefSeq" id="XP_050933608.1">
    <property type="nucleotide sequence ID" value="XM_051077651.1"/>
</dbReference>
<dbReference type="GeneTree" id="ENSGT00940000176351"/>
<dbReference type="InterPro" id="IPR018247">
    <property type="entry name" value="EF_Hand_1_Ca_BS"/>
</dbReference>
<dbReference type="Proteomes" id="UP000694890">
    <property type="component" value="Linkage group LG18"/>
</dbReference>
<feature type="domain" description="EF-hand" evidence="6">
    <location>
        <begin position="742"/>
        <end position="769"/>
    </location>
</feature>
<dbReference type="GO" id="GO:0005509">
    <property type="term" value="F:calcium ion binding"/>
    <property type="evidence" value="ECO:0007669"/>
    <property type="project" value="InterPro"/>
</dbReference>
<feature type="compositionally biased region" description="Polar residues" evidence="5">
    <location>
        <begin position="587"/>
        <end position="606"/>
    </location>
</feature>
<dbReference type="InterPro" id="IPR052603">
    <property type="entry name" value="EFCB6"/>
</dbReference>
<protein>
    <submittedName>
        <fullName evidence="9">EF-hand calcium-binding domain-containing protein 6</fullName>
    </submittedName>
</protein>
<proteinExistence type="predicted"/>
<keyword evidence="3" id="KW-0677">Repeat</keyword>
<dbReference type="Pfam" id="PF13833">
    <property type="entry name" value="EF-hand_8"/>
    <property type="match status" value="1"/>
</dbReference>
<dbReference type="InParanoid" id="A0A4W6EUQ0"/>
<evidence type="ECO:0000256" key="2">
    <source>
        <dbReference type="ARBA" id="ARBA00022723"/>
    </source>
</evidence>
<keyword evidence="2" id="KW-0479">Metal-binding</keyword>
<feature type="region of interest" description="Disordered" evidence="5">
    <location>
        <begin position="425"/>
        <end position="478"/>
    </location>
</feature>
<evidence type="ECO:0000313" key="9">
    <source>
        <dbReference type="RefSeq" id="XP_050933608.1"/>
    </source>
</evidence>
<dbReference type="SUPFAM" id="SSF47473">
    <property type="entry name" value="EF-hand"/>
    <property type="match status" value="6"/>
</dbReference>
<evidence type="ECO:0000256" key="1">
    <source>
        <dbReference type="ARBA" id="ARBA00022553"/>
    </source>
</evidence>
<dbReference type="Ensembl" id="ENSLCAT00010041955.1">
    <property type="protein sequence ID" value="ENSLCAP00010040951.1"/>
    <property type="gene ID" value="ENSLCAG00010019194.1"/>
</dbReference>
<feature type="domain" description="EF-hand" evidence="6">
    <location>
        <begin position="27"/>
        <end position="62"/>
    </location>
</feature>
<reference evidence="7" key="3">
    <citation type="submission" date="2025-05" db="UniProtKB">
        <authorList>
            <consortium name="Ensembl"/>
        </authorList>
    </citation>
    <scope>IDENTIFICATION</scope>
</reference>
<dbReference type="Pfam" id="PF08976">
    <property type="entry name" value="EF-hand_11"/>
    <property type="match status" value="2"/>
</dbReference>
<keyword evidence="8" id="KW-1185">Reference proteome</keyword>